<reference evidence="2 3" key="1">
    <citation type="submission" date="2015-04" db="EMBL/GenBank/DDBJ databases">
        <title>Complete genome sequence of Schizopora paradoxa KUC8140, a cosmopolitan wood degrader in East Asia.</title>
        <authorList>
            <consortium name="DOE Joint Genome Institute"/>
            <person name="Min B."/>
            <person name="Park H."/>
            <person name="Jang Y."/>
            <person name="Kim J.-J."/>
            <person name="Kim K.H."/>
            <person name="Pangilinan J."/>
            <person name="Lipzen A."/>
            <person name="Riley R."/>
            <person name="Grigoriev I.V."/>
            <person name="Spatafora J.W."/>
            <person name="Choi I.-G."/>
        </authorList>
    </citation>
    <scope>NUCLEOTIDE SEQUENCE [LARGE SCALE GENOMIC DNA]</scope>
    <source>
        <strain evidence="2 3">KUC8140</strain>
    </source>
</reference>
<accession>A0A0H2RVJ3</accession>
<dbReference type="Proteomes" id="UP000053477">
    <property type="component" value="Unassembled WGS sequence"/>
</dbReference>
<protein>
    <submittedName>
        <fullName evidence="2">Uncharacterized protein</fullName>
    </submittedName>
</protein>
<dbReference type="AlphaFoldDB" id="A0A0H2RVJ3"/>
<organism evidence="2 3">
    <name type="scientific">Schizopora paradoxa</name>
    <dbReference type="NCBI Taxonomy" id="27342"/>
    <lineage>
        <taxon>Eukaryota</taxon>
        <taxon>Fungi</taxon>
        <taxon>Dikarya</taxon>
        <taxon>Basidiomycota</taxon>
        <taxon>Agaricomycotina</taxon>
        <taxon>Agaricomycetes</taxon>
        <taxon>Hymenochaetales</taxon>
        <taxon>Schizoporaceae</taxon>
        <taxon>Schizopora</taxon>
    </lineage>
</organism>
<gene>
    <name evidence="2" type="ORF">SCHPADRAFT_981263</name>
</gene>
<proteinExistence type="predicted"/>
<feature type="region of interest" description="Disordered" evidence="1">
    <location>
        <begin position="671"/>
        <end position="695"/>
    </location>
</feature>
<feature type="compositionally biased region" description="Basic and acidic residues" evidence="1">
    <location>
        <begin position="681"/>
        <end position="695"/>
    </location>
</feature>
<evidence type="ECO:0000313" key="3">
    <source>
        <dbReference type="Proteomes" id="UP000053477"/>
    </source>
</evidence>
<keyword evidence="3" id="KW-1185">Reference proteome</keyword>
<dbReference type="InParanoid" id="A0A0H2RVJ3"/>
<name>A0A0H2RVJ3_9AGAM</name>
<evidence type="ECO:0000256" key="1">
    <source>
        <dbReference type="SAM" id="MobiDB-lite"/>
    </source>
</evidence>
<dbReference type="EMBL" id="KQ086075">
    <property type="protein sequence ID" value="KLO08846.1"/>
    <property type="molecule type" value="Genomic_DNA"/>
</dbReference>
<evidence type="ECO:0000313" key="2">
    <source>
        <dbReference type="EMBL" id="KLO08846.1"/>
    </source>
</evidence>
<dbReference type="OrthoDB" id="3332345at2759"/>
<sequence length="723" mass="81578">MSYEYCSPLAKTSSQSSISTNATAPDLPGPGRLVGLLLDRVGKHLETLLNKCANQFALGPAHVAQEIRILSRHDEFTIPERYLAYSMHFSEKEMRVLRRRCRRLLKFAGSRLLSTQLVALNEISMLAIENSLIRTIFAECRLEHLEPKYLEPDLLLMSAKALSSIEEAATHALWSSIVLHPDYDIADLQVQSIKESLADPNTSFIANRHLVNAVQCTSLPISYALVGSFVEVATSRETWSSIEWSSLSNCLCEFARLEPTRFMFASFLYDVLTEPDRGKLFVRRNTSDSGMTFERVTDWSLDDCASFCVAFLTTLSGSADIFEQLSFIKDVDAGTRRLLEGTVLLDEMCIAYCHLKHFSGANYSERSPIIKMSNPHILPRAMAILARGLDDEIYRLETLLFESILQIECQILLVFVWLGGTCGSDTQDGYVASFVWSWREYFSFSQPPVRVYAFDLGRVFETFRKKRSAIEEIFQRHSDQNVSVDVLTCDYDDLMEIQVGEADTFDATGHYPILAGYDETGRAGRAHFCARIGSDPENWTCVPEGSSIASFTDAKGEIQDSPKFRVLVLRFDPSDTLEDSARNVEGIKNPTGPLHWRSIWPCEDPSLSYVMDESGYDWIKTKFIPFFERCAHVGEDEGFSEVIGSIERMNEYNIPESASSGGVLNDYSVPFDSEDSLDSESIERRAGASESREDGEGIEYWKAKSRRLEEEIAELKVKYPEAR</sequence>